<dbReference type="EMBL" id="FXUG01000012">
    <property type="protein sequence ID" value="SMP69447.1"/>
    <property type="molecule type" value="Genomic_DNA"/>
</dbReference>
<accession>A0ABY1QHB2</accession>
<organism evidence="1 2">
    <name type="scientific">Neorhodopirellula lusitana</name>
    <dbReference type="NCBI Taxonomy" id="445327"/>
    <lineage>
        <taxon>Bacteria</taxon>
        <taxon>Pseudomonadati</taxon>
        <taxon>Planctomycetota</taxon>
        <taxon>Planctomycetia</taxon>
        <taxon>Pirellulales</taxon>
        <taxon>Pirellulaceae</taxon>
        <taxon>Neorhodopirellula</taxon>
    </lineage>
</organism>
<dbReference type="SFLD" id="SFLDG01129">
    <property type="entry name" value="C1.5:_HAD__Beta-PGM__Phosphata"/>
    <property type="match status" value="1"/>
</dbReference>
<proteinExistence type="predicted"/>
<dbReference type="InterPro" id="IPR023198">
    <property type="entry name" value="PGP-like_dom2"/>
</dbReference>
<dbReference type="PRINTS" id="PR00413">
    <property type="entry name" value="HADHALOGNASE"/>
</dbReference>
<dbReference type="Gene3D" id="1.10.150.240">
    <property type="entry name" value="Putative phosphatase, domain 2"/>
    <property type="match status" value="1"/>
</dbReference>
<keyword evidence="2" id="KW-1185">Reference proteome</keyword>
<dbReference type="CDD" id="cd02603">
    <property type="entry name" value="HAD_sEH-N_like"/>
    <property type="match status" value="1"/>
</dbReference>
<dbReference type="PANTHER" id="PTHR43611">
    <property type="entry name" value="ALPHA-D-GLUCOSE 1-PHOSPHATE PHOSPHATASE"/>
    <property type="match status" value="1"/>
</dbReference>
<dbReference type="SFLD" id="SFLDS00003">
    <property type="entry name" value="Haloacid_Dehalogenase"/>
    <property type="match status" value="1"/>
</dbReference>
<reference evidence="1 2" key="1">
    <citation type="submission" date="2017-05" db="EMBL/GenBank/DDBJ databases">
        <authorList>
            <person name="Varghese N."/>
            <person name="Submissions S."/>
        </authorList>
    </citation>
    <scope>NUCLEOTIDE SEQUENCE [LARGE SCALE GENOMIC DNA]</scope>
    <source>
        <strain evidence="1 2">DSM 25457</strain>
    </source>
</reference>
<dbReference type="InterPro" id="IPR006439">
    <property type="entry name" value="HAD-SF_hydro_IA"/>
</dbReference>
<dbReference type="InterPro" id="IPR036412">
    <property type="entry name" value="HAD-like_sf"/>
</dbReference>
<gene>
    <name evidence="1" type="ORF">SAMN06265222_11243</name>
</gene>
<protein>
    <submittedName>
        <fullName evidence="1">FMN phosphatase YigB, HAD superfamily</fullName>
    </submittedName>
</protein>
<dbReference type="PANTHER" id="PTHR43611:SF3">
    <property type="entry name" value="FLAVIN MONONUCLEOTIDE HYDROLASE 1, CHLOROPLATIC"/>
    <property type="match status" value="1"/>
</dbReference>
<dbReference type="Proteomes" id="UP001158067">
    <property type="component" value="Unassembled WGS sequence"/>
</dbReference>
<sequence>MTASQIRFVFFDLGNILVSFERERSFRNLTSLFEAENGYVDSNGNTVAANVKADEVLNQHELHNQLETGLISEAEFVQSIRDRFAPVTGTDDDQAILRAISDMFTPIETMQGVLSRVRESGLPIGILSNTCDAHWSWINQQSYNVMEGPFDHIVLSYEAKSMKPDHGIYIEAETHAARISGAQPNEILFLDDREENVAAALDRGWNAEVCWGGPTAEAALVRHGVLSHQLLTETEMDVQS</sequence>
<dbReference type="InterPro" id="IPR023214">
    <property type="entry name" value="HAD_sf"/>
</dbReference>
<dbReference type="Pfam" id="PF00702">
    <property type="entry name" value="Hydrolase"/>
    <property type="match status" value="1"/>
</dbReference>
<dbReference type="SUPFAM" id="SSF56784">
    <property type="entry name" value="HAD-like"/>
    <property type="match status" value="1"/>
</dbReference>
<name>A0ABY1QHB2_9BACT</name>
<evidence type="ECO:0000313" key="2">
    <source>
        <dbReference type="Proteomes" id="UP001158067"/>
    </source>
</evidence>
<evidence type="ECO:0000313" key="1">
    <source>
        <dbReference type="EMBL" id="SMP69447.1"/>
    </source>
</evidence>
<dbReference type="RefSeq" id="WP_283434181.1">
    <property type="nucleotide sequence ID" value="NZ_FXUG01000012.1"/>
</dbReference>
<comment type="caution">
    <text evidence="1">The sequence shown here is derived from an EMBL/GenBank/DDBJ whole genome shotgun (WGS) entry which is preliminary data.</text>
</comment>
<dbReference type="Gene3D" id="3.40.50.1000">
    <property type="entry name" value="HAD superfamily/HAD-like"/>
    <property type="match status" value="1"/>
</dbReference>